<feature type="domain" description="Novel STAND NTPase 3" evidence="5">
    <location>
        <begin position="403"/>
        <end position="568"/>
    </location>
</feature>
<evidence type="ECO:0000259" key="5">
    <source>
        <dbReference type="Pfam" id="PF20720"/>
    </source>
</evidence>
<dbReference type="InterPro" id="IPR027417">
    <property type="entry name" value="P-loop_NTPase"/>
</dbReference>
<sequence>MKLWDFKISCVLSNPTGIAVDNNSNVYVASYSENCVIILSPDGRKFKTVLTSKDGLKQPTALHFDETKNNLLVANINQPLLNSASLLQTFDIRCPGSSQWQLKEKGFCNQSVPDYYCLFDANRKALTEFCRNGSEFLRPGYKLVVSGALTGKLCSGDFFQPFKFWTNYSSECALTKSNCNDEGQNNFNNGSSTTDRSCRCDHTKGYSFVHKPDNDCFCYPAYEDCSCYFRSCGHDNVLTPDYQCVETSNWTGNYECAKTDKETTSSQIIPERRREDICALYMHHTCGYLFINSFISIAVSKMVYKEDLHIISGKGIRRKDKNQELLQKLWRGSQAWFEPFIQALQSHGNSTLANQILETHVDSLDDLDEDLSDDDDGNKNIPQYNRELNTRYIKDWLDEDKRFIPTTASSNVEDMVKKRNCVLVVGGSGDGKSSLIRHIAVRLWREEDYDIVPIVMVPLIISQFYNADRKQVFVVDDFCGRDRIYETSLDLWVLPHYTNRFADIIESVTRLDQKDVPKKSIKILIACNSNVYNEPLFNSLDFYKQYSVILSNWPISDNERQHIRKNQLLPDHMEGSVKDLQLKGFSFPLLCKLSHGKLSDQIRAFFENPFECIKQDIKNIKEQQDVQFYVICLLALFDNSFNVDWLLTKHLTEMEKNSIDDISSHFNINLEDELHKELIKGSLDILEKTYLFKSDRTYRIVDDKIYDIAATICGEFLFRHFVNYASSKFLAERYKLETIQSESDEMKMFICIKRGKENFYFDRLIRDLENGDTYSFLHNKQLQHSIYREKFMKHCRKESTRIRTILVKLKDKENNNSSQKDKSVSPIEFKDLEDNSCYTYLKLNPTIEIARIGIPLIESVIEGYEEIVNFLIEMGSDVNVIHTFGRSALYISAVLGYKDILQLLITKKANISLCDHKGRSALYIACKMGHDEIVDKLLGTIQCEVEQCDDTQSTPLHAASLMGHDHVVKILLRKKHKIDPLDNQDRTPLFLASECGHTEVVSTLIHAGSNLSAKNKHELTPLFAACNNNKKAVADLLLKRGASISEVDRNGRSPLLIASNNGSDEVVKLLLDERIKADIGKCDNQGCSALYLACDGGHETTVNLLLENGISVNKCNANGMSPLHVACVKGIVNMVNTLLSHNASVEAVDHDRQTALHLNCDKGNIHTLKLLLEHKNIINSNDKHGDSPLHVACKRGSKKIVELIMESGADIDHCNSKEKQPLHIACCEGHYEIVNVLLKRHAEINRKDIDGATPLFLACKMGHIQITRLLIERKADVRICDHQKWSPLHVACNCNHYDIVQALLDKAPDIISEKDNQGKTALDFALKISDSSKIVELLKEKTLLNKLDNN</sequence>
<feature type="repeat" description="ANK" evidence="3">
    <location>
        <begin position="1085"/>
        <end position="1117"/>
    </location>
</feature>
<reference evidence="6" key="1">
    <citation type="submission" date="2018-11" db="EMBL/GenBank/DDBJ databases">
        <authorList>
            <person name="Alioto T."/>
            <person name="Alioto T."/>
        </authorList>
    </citation>
    <scope>NUCLEOTIDE SEQUENCE</scope>
</reference>
<feature type="repeat" description="ANK" evidence="3">
    <location>
        <begin position="951"/>
        <end position="983"/>
    </location>
</feature>
<comment type="caution">
    <text evidence="6">The sequence shown here is derived from an EMBL/GenBank/DDBJ whole genome shotgun (WGS) entry which is preliminary data.</text>
</comment>
<dbReference type="PANTHER" id="PTHR24198:SF165">
    <property type="entry name" value="ANKYRIN REPEAT-CONTAINING PROTEIN-RELATED"/>
    <property type="match status" value="1"/>
</dbReference>
<dbReference type="PANTHER" id="PTHR24198">
    <property type="entry name" value="ANKYRIN REPEAT AND PROTEIN KINASE DOMAIN-CONTAINING PROTEIN"/>
    <property type="match status" value="1"/>
</dbReference>
<feature type="repeat" description="ANK" evidence="3">
    <location>
        <begin position="1017"/>
        <end position="1049"/>
    </location>
</feature>
<dbReference type="InterPro" id="IPR001258">
    <property type="entry name" value="NHL_repeat"/>
</dbReference>
<dbReference type="PROSITE" id="PS50297">
    <property type="entry name" value="ANK_REP_REGION"/>
    <property type="match status" value="10"/>
</dbReference>
<feature type="repeat" description="ANK" evidence="3">
    <location>
        <begin position="1050"/>
        <end position="1072"/>
    </location>
</feature>
<proteinExistence type="predicted"/>
<keyword evidence="1" id="KW-0677">Repeat</keyword>
<dbReference type="Pfam" id="PF12796">
    <property type="entry name" value="Ank_2"/>
    <property type="match status" value="4"/>
</dbReference>
<dbReference type="PROSITE" id="PS51125">
    <property type="entry name" value="NHL"/>
    <property type="match status" value="1"/>
</dbReference>
<dbReference type="OrthoDB" id="1847170at2759"/>
<dbReference type="Gene3D" id="2.120.10.30">
    <property type="entry name" value="TolB, C-terminal domain"/>
    <property type="match status" value="1"/>
</dbReference>
<dbReference type="Proteomes" id="UP000596742">
    <property type="component" value="Unassembled WGS sequence"/>
</dbReference>
<evidence type="ECO:0000313" key="7">
    <source>
        <dbReference type="Proteomes" id="UP000596742"/>
    </source>
</evidence>
<dbReference type="PROSITE" id="PS50088">
    <property type="entry name" value="ANK_REPEAT"/>
    <property type="match status" value="12"/>
</dbReference>
<dbReference type="SUPFAM" id="SSF101898">
    <property type="entry name" value="NHL repeat"/>
    <property type="match status" value="1"/>
</dbReference>
<feature type="repeat" description="ANK" evidence="3">
    <location>
        <begin position="884"/>
        <end position="916"/>
    </location>
</feature>
<organism evidence="6 7">
    <name type="scientific">Mytilus galloprovincialis</name>
    <name type="common">Mediterranean mussel</name>
    <dbReference type="NCBI Taxonomy" id="29158"/>
    <lineage>
        <taxon>Eukaryota</taxon>
        <taxon>Metazoa</taxon>
        <taxon>Spiralia</taxon>
        <taxon>Lophotrochozoa</taxon>
        <taxon>Mollusca</taxon>
        <taxon>Bivalvia</taxon>
        <taxon>Autobranchia</taxon>
        <taxon>Pteriomorphia</taxon>
        <taxon>Mytilida</taxon>
        <taxon>Mytiloidea</taxon>
        <taxon>Mytilidae</taxon>
        <taxon>Mytilinae</taxon>
        <taxon>Mytilus</taxon>
    </lineage>
</organism>
<evidence type="ECO:0000256" key="1">
    <source>
        <dbReference type="ARBA" id="ARBA00022737"/>
    </source>
</evidence>
<dbReference type="InterPro" id="IPR049050">
    <property type="entry name" value="nSTAND3"/>
</dbReference>
<dbReference type="SMART" id="SM00248">
    <property type="entry name" value="ANK"/>
    <property type="match status" value="15"/>
</dbReference>
<feature type="repeat" description="ANK" evidence="3">
    <location>
        <begin position="1118"/>
        <end position="1150"/>
    </location>
</feature>
<evidence type="ECO:0000313" key="6">
    <source>
        <dbReference type="EMBL" id="VDI41101.1"/>
    </source>
</evidence>
<evidence type="ECO:0000256" key="3">
    <source>
        <dbReference type="PROSITE-ProRule" id="PRU00023"/>
    </source>
</evidence>
<evidence type="ECO:0000256" key="4">
    <source>
        <dbReference type="PROSITE-ProRule" id="PRU00504"/>
    </source>
</evidence>
<dbReference type="Pfam" id="PF13857">
    <property type="entry name" value="Ank_5"/>
    <property type="match status" value="1"/>
</dbReference>
<gene>
    <name evidence="6" type="ORF">MGAL_10B036515</name>
</gene>
<keyword evidence="2 3" id="KW-0040">ANK repeat</keyword>
<dbReference type="EMBL" id="UYJE01005863">
    <property type="protein sequence ID" value="VDI41101.1"/>
    <property type="molecule type" value="Genomic_DNA"/>
</dbReference>
<feature type="repeat" description="ANK" evidence="3">
    <location>
        <begin position="1151"/>
        <end position="1183"/>
    </location>
</feature>
<feature type="repeat" description="NHL" evidence="4">
    <location>
        <begin position="12"/>
        <end position="42"/>
    </location>
</feature>
<evidence type="ECO:0000256" key="2">
    <source>
        <dbReference type="ARBA" id="ARBA00023043"/>
    </source>
</evidence>
<dbReference type="Pfam" id="PF20720">
    <property type="entry name" value="nSTAND3"/>
    <property type="match status" value="1"/>
</dbReference>
<dbReference type="SUPFAM" id="SSF52540">
    <property type="entry name" value="P-loop containing nucleoside triphosphate hydrolases"/>
    <property type="match status" value="1"/>
</dbReference>
<dbReference type="InterPro" id="IPR011042">
    <property type="entry name" value="6-blade_b-propeller_TolB-like"/>
</dbReference>
<feature type="repeat" description="ANK" evidence="3">
    <location>
        <begin position="1250"/>
        <end position="1282"/>
    </location>
</feature>
<feature type="repeat" description="ANK" evidence="3">
    <location>
        <begin position="984"/>
        <end position="1016"/>
    </location>
</feature>
<feature type="repeat" description="ANK" evidence="3">
    <location>
        <begin position="1283"/>
        <end position="1315"/>
    </location>
</feature>
<keyword evidence="7" id="KW-1185">Reference proteome</keyword>
<dbReference type="Gene3D" id="1.25.40.20">
    <property type="entry name" value="Ankyrin repeat-containing domain"/>
    <property type="match status" value="3"/>
</dbReference>
<dbReference type="InterPro" id="IPR002110">
    <property type="entry name" value="Ankyrin_rpt"/>
</dbReference>
<dbReference type="Pfam" id="PF13637">
    <property type="entry name" value="Ank_4"/>
    <property type="match status" value="2"/>
</dbReference>
<name>A0A8B6F0E0_MYTGA</name>
<accession>A0A8B6F0E0</accession>
<dbReference type="InterPro" id="IPR036770">
    <property type="entry name" value="Ankyrin_rpt-contain_sf"/>
</dbReference>
<feature type="repeat" description="ANK" evidence="3">
    <location>
        <begin position="1217"/>
        <end position="1249"/>
    </location>
</feature>
<protein>
    <recommendedName>
        <fullName evidence="5">Novel STAND NTPase 3 domain-containing protein</fullName>
    </recommendedName>
</protein>
<feature type="repeat" description="ANK" evidence="3">
    <location>
        <begin position="1184"/>
        <end position="1216"/>
    </location>
</feature>
<dbReference type="SUPFAM" id="SSF48403">
    <property type="entry name" value="Ankyrin repeat"/>
    <property type="match status" value="2"/>
</dbReference>